<reference evidence="5" key="1">
    <citation type="submission" date="2019-07" db="EMBL/GenBank/DDBJ databases">
        <title>Annotation for the trematode Paragonimus miyazaki's.</title>
        <authorList>
            <person name="Choi Y.-J."/>
        </authorList>
    </citation>
    <scope>NUCLEOTIDE SEQUENCE</scope>
    <source>
        <strain evidence="5">Japan</strain>
    </source>
</reference>
<feature type="compositionally biased region" description="Low complexity" evidence="2">
    <location>
        <begin position="116"/>
        <end position="126"/>
    </location>
</feature>
<dbReference type="Proteomes" id="UP000822476">
    <property type="component" value="Unassembled WGS sequence"/>
</dbReference>
<dbReference type="PROSITE" id="PS00194">
    <property type="entry name" value="THIOREDOXIN_1"/>
    <property type="match status" value="1"/>
</dbReference>
<dbReference type="InterPro" id="IPR017937">
    <property type="entry name" value="Thioredoxin_CS"/>
</dbReference>
<protein>
    <recommendedName>
        <fullName evidence="7">Thioredoxin-like protein 1</fullName>
    </recommendedName>
</protein>
<dbReference type="Gene3D" id="3.40.30.10">
    <property type="entry name" value="Glutaredoxin"/>
    <property type="match status" value="1"/>
</dbReference>
<dbReference type="PRINTS" id="PR00421">
    <property type="entry name" value="THIOREDOXIN"/>
</dbReference>
<keyword evidence="1" id="KW-1015">Disulfide bond</keyword>
<dbReference type="InterPro" id="IPR010400">
    <property type="entry name" value="PITH_dom"/>
</dbReference>
<feature type="region of interest" description="Disordered" evidence="2">
    <location>
        <begin position="110"/>
        <end position="129"/>
    </location>
</feature>
<organism evidence="5 6">
    <name type="scientific">Paragonimus skrjabini miyazakii</name>
    <dbReference type="NCBI Taxonomy" id="59628"/>
    <lineage>
        <taxon>Eukaryota</taxon>
        <taxon>Metazoa</taxon>
        <taxon>Spiralia</taxon>
        <taxon>Lophotrochozoa</taxon>
        <taxon>Platyhelminthes</taxon>
        <taxon>Trematoda</taxon>
        <taxon>Digenea</taxon>
        <taxon>Plagiorchiida</taxon>
        <taxon>Troglotremata</taxon>
        <taxon>Troglotrematidae</taxon>
        <taxon>Paragonimus</taxon>
    </lineage>
</organism>
<sequence length="296" mass="32333">MVIQVQDKEQFDHVLAEASGRANGPALVVIDFFATWCGPCSEIAPVFSALSATHTDAVFLKVDVDKNDTIAAEYGVRSLPTFVFVRGSKVIDRLLGAQVEPLKNKLREHTKHEGAESASQSSGQSSKQPDLSSYLEITQCECLNEDDAHPLSNVLRAEPSDSYLLSDTDAQLVIFTTFSQFVKLRAIQLNGPEDCGPKTVKLFLNQTSTPDFSACESAEAVQTFSLEPKDLADGAMLTLNYVKFQKVTTLTIFVADNQKGTDVTRINKLRFFGSPVSTTNMQNFKRVAGKTGEGHS</sequence>
<gene>
    <name evidence="5" type="ORF">EG68_07631</name>
</gene>
<dbReference type="AlphaFoldDB" id="A0A8S9YPZ3"/>
<name>A0A8S9YPZ3_9TREM</name>
<dbReference type="Pfam" id="PF06201">
    <property type="entry name" value="PITH"/>
    <property type="match status" value="1"/>
</dbReference>
<evidence type="ECO:0000313" key="5">
    <source>
        <dbReference type="EMBL" id="KAF7255151.1"/>
    </source>
</evidence>
<evidence type="ECO:0000313" key="6">
    <source>
        <dbReference type="Proteomes" id="UP000822476"/>
    </source>
</evidence>
<dbReference type="EMBL" id="JTDE01004259">
    <property type="protein sequence ID" value="KAF7255151.1"/>
    <property type="molecule type" value="Genomic_DNA"/>
</dbReference>
<dbReference type="Pfam" id="PF00085">
    <property type="entry name" value="Thioredoxin"/>
    <property type="match status" value="1"/>
</dbReference>
<dbReference type="InterPro" id="IPR008979">
    <property type="entry name" value="Galactose-bd-like_sf"/>
</dbReference>
<evidence type="ECO:0008006" key="7">
    <source>
        <dbReference type="Google" id="ProtNLM"/>
    </source>
</evidence>
<dbReference type="InterPro" id="IPR013766">
    <property type="entry name" value="Thioredoxin_domain"/>
</dbReference>
<dbReference type="GO" id="GO:0005737">
    <property type="term" value="C:cytoplasm"/>
    <property type="evidence" value="ECO:0007669"/>
    <property type="project" value="UniProtKB-ARBA"/>
</dbReference>
<comment type="caution">
    <text evidence="5">The sequence shown here is derived from an EMBL/GenBank/DDBJ whole genome shotgun (WGS) entry which is preliminary data.</text>
</comment>
<dbReference type="CDD" id="cd02947">
    <property type="entry name" value="TRX_family"/>
    <property type="match status" value="1"/>
</dbReference>
<evidence type="ECO:0000259" key="4">
    <source>
        <dbReference type="PROSITE" id="PS51532"/>
    </source>
</evidence>
<dbReference type="PROSITE" id="PS51352">
    <property type="entry name" value="THIOREDOXIN_2"/>
    <property type="match status" value="1"/>
</dbReference>
<dbReference type="PANTHER" id="PTHR46115">
    <property type="entry name" value="THIOREDOXIN-LIKE PROTEIN 1"/>
    <property type="match status" value="1"/>
</dbReference>
<keyword evidence="6" id="KW-1185">Reference proteome</keyword>
<dbReference type="SUPFAM" id="SSF49785">
    <property type="entry name" value="Galactose-binding domain-like"/>
    <property type="match status" value="1"/>
</dbReference>
<dbReference type="SUPFAM" id="SSF52833">
    <property type="entry name" value="Thioredoxin-like"/>
    <property type="match status" value="1"/>
</dbReference>
<dbReference type="PROSITE" id="PS51532">
    <property type="entry name" value="PITH"/>
    <property type="match status" value="1"/>
</dbReference>
<feature type="domain" description="Thioredoxin" evidence="3">
    <location>
        <begin position="1"/>
        <end position="111"/>
    </location>
</feature>
<dbReference type="InterPro" id="IPR037047">
    <property type="entry name" value="PITH_dom_sf"/>
</dbReference>
<dbReference type="OrthoDB" id="2121326at2759"/>
<evidence type="ECO:0000259" key="3">
    <source>
        <dbReference type="PROSITE" id="PS51352"/>
    </source>
</evidence>
<dbReference type="Gene3D" id="2.60.120.470">
    <property type="entry name" value="PITH domain"/>
    <property type="match status" value="1"/>
</dbReference>
<evidence type="ECO:0000256" key="2">
    <source>
        <dbReference type="SAM" id="MobiDB-lite"/>
    </source>
</evidence>
<dbReference type="InterPro" id="IPR036249">
    <property type="entry name" value="Thioredoxin-like_sf"/>
</dbReference>
<accession>A0A8S9YPZ3</accession>
<evidence type="ECO:0000256" key="1">
    <source>
        <dbReference type="ARBA" id="ARBA00023157"/>
    </source>
</evidence>
<proteinExistence type="predicted"/>
<feature type="domain" description="PITH" evidence="4">
    <location>
        <begin position="120"/>
        <end position="291"/>
    </location>
</feature>